<accession>A0A8D5ZI78</accession>
<evidence type="ECO:0000313" key="2">
    <source>
        <dbReference type="EMBL" id="BCU69047.1"/>
    </source>
</evidence>
<protein>
    <recommendedName>
        <fullName evidence="1">Glycosyl transferase family 1 domain-containing protein</fullName>
    </recommendedName>
</protein>
<dbReference type="Gene3D" id="3.40.50.2000">
    <property type="entry name" value="Glycogen Phosphorylase B"/>
    <property type="match status" value="2"/>
</dbReference>
<dbReference type="PANTHER" id="PTHR12526">
    <property type="entry name" value="GLYCOSYLTRANSFERASE"/>
    <property type="match status" value="1"/>
</dbReference>
<dbReference type="CDD" id="cd03801">
    <property type="entry name" value="GT4_PimA-like"/>
    <property type="match status" value="1"/>
</dbReference>
<organism evidence="2 3">
    <name type="scientific">Stygiolobus caldivivus</name>
    <dbReference type="NCBI Taxonomy" id="2824673"/>
    <lineage>
        <taxon>Archaea</taxon>
        <taxon>Thermoproteota</taxon>
        <taxon>Thermoprotei</taxon>
        <taxon>Sulfolobales</taxon>
        <taxon>Sulfolobaceae</taxon>
        <taxon>Stygiolobus</taxon>
    </lineage>
</organism>
<gene>
    <name evidence="2" type="ORF">KN1_03440</name>
</gene>
<name>A0A8D5ZI78_9CREN</name>
<dbReference type="Pfam" id="PF00534">
    <property type="entry name" value="Glycos_transf_1"/>
    <property type="match status" value="1"/>
</dbReference>
<dbReference type="GeneID" id="66162094"/>
<dbReference type="AlphaFoldDB" id="A0A8D5ZI78"/>
<evidence type="ECO:0000313" key="3">
    <source>
        <dbReference type="Proteomes" id="UP000825123"/>
    </source>
</evidence>
<dbReference type="SUPFAM" id="SSF53756">
    <property type="entry name" value="UDP-Glycosyltransferase/glycogen phosphorylase"/>
    <property type="match status" value="1"/>
</dbReference>
<proteinExistence type="predicted"/>
<evidence type="ECO:0000259" key="1">
    <source>
        <dbReference type="Pfam" id="PF00534"/>
    </source>
</evidence>
<dbReference type="InterPro" id="IPR001296">
    <property type="entry name" value="Glyco_trans_1"/>
</dbReference>
<dbReference type="KEGG" id="csty:KN1_03440"/>
<dbReference type="RefSeq" id="WP_221289110.1">
    <property type="nucleotide sequence ID" value="NZ_AP024597.1"/>
</dbReference>
<sequence length="401" mass="45899">MRVHIISETPQRGTFATVLLLHKMLIEHGITSELYTTFKSDYKTLPEPPKSRIFGYEKMVNESNYAKKILDIISPDPKESIIHLANAMHGILPESKRRGVKSVINIQYWWPTCYFNSMDCGDCDCKTLSKLSRSIKQKKSGIRASLSYIEAFYARRKLEWIKKNLVEADILLAVSNIVKDILVQRGYPEDKIRIININGLHPDIPYVPYEPSEKDFIFAYLSYPDEGKGVFQLINAINIAARKNPNIKLKIPGGLEEPKVVELVDKLGIRDKVILTKRLPYEQYVKELPNILKDVDFIVVPTLVPDTWGRVVTESMLSGRPVIVTKGNGGLVEQVTDKVDGFHVNVYDLNEFAESLFKISQLDKETVRKMGLKAREDILLKYDNEKILSQIISLYRELLEK</sequence>
<keyword evidence="3" id="KW-1185">Reference proteome</keyword>
<feature type="domain" description="Glycosyl transferase family 1" evidence="1">
    <location>
        <begin position="212"/>
        <end position="376"/>
    </location>
</feature>
<reference evidence="2 3" key="1">
    <citation type="submission" date="2021-04" db="EMBL/GenBank/DDBJ databases">
        <title>Complete genome sequence of Stygiolobus sp. KN-1.</title>
        <authorList>
            <person name="Nakamura K."/>
            <person name="Sakai H."/>
            <person name="Kurosawa N."/>
        </authorList>
    </citation>
    <scope>NUCLEOTIDE SEQUENCE [LARGE SCALE GENOMIC DNA]</scope>
    <source>
        <strain evidence="2 3">KN-1</strain>
    </source>
</reference>
<dbReference type="EMBL" id="AP024597">
    <property type="protein sequence ID" value="BCU69047.1"/>
    <property type="molecule type" value="Genomic_DNA"/>
</dbReference>
<dbReference type="Proteomes" id="UP000825123">
    <property type="component" value="Chromosome"/>
</dbReference>
<dbReference type="GO" id="GO:0016757">
    <property type="term" value="F:glycosyltransferase activity"/>
    <property type="evidence" value="ECO:0007669"/>
    <property type="project" value="InterPro"/>
</dbReference>
<dbReference type="PANTHER" id="PTHR12526:SF638">
    <property type="entry name" value="SPORE COAT PROTEIN SA"/>
    <property type="match status" value="1"/>
</dbReference>